<dbReference type="FunFam" id="3.20.20.100:FF:000001">
    <property type="entry name" value="voltage-gated potassium channel subunit beta-2 isoform X2"/>
    <property type="match status" value="1"/>
</dbReference>
<evidence type="ECO:0000313" key="13">
    <source>
        <dbReference type="Proteomes" id="UP000265140"/>
    </source>
</evidence>
<dbReference type="Gene3D" id="3.20.20.100">
    <property type="entry name" value="NADP-dependent oxidoreductase domain"/>
    <property type="match status" value="1"/>
</dbReference>
<gene>
    <name evidence="12" type="primary">KCNAB3</name>
</gene>
<dbReference type="Pfam" id="PF00248">
    <property type="entry name" value="Aldo_ket_red"/>
    <property type="match status" value="1"/>
</dbReference>
<evidence type="ECO:0000256" key="6">
    <source>
        <dbReference type="ARBA" id="ARBA00022857"/>
    </source>
</evidence>
<proteinExistence type="inferred from homology"/>
<dbReference type="GO" id="GO:0015459">
    <property type="term" value="F:potassium channel regulator activity"/>
    <property type="evidence" value="ECO:0007669"/>
    <property type="project" value="TreeGrafter"/>
</dbReference>
<dbReference type="GO" id="GO:0044325">
    <property type="term" value="F:transmembrane transporter binding"/>
    <property type="evidence" value="ECO:0007669"/>
    <property type="project" value="TreeGrafter"/>
</dbReference>
<evidence type="ECO:0000259" key="11">
    <source>
        <dbReference type="Pfam" id="PF00248"/>
    </source>
</evidence>
<dbReference type="Ensembl" id="ENSELUT00000052079.2">
    <property type="protein sequence ID" value="ENSELUP00000049174.2"/>
    <property type="gene ID" value="ENSELUG00000018953.3"/>
</dbReference>
<dbReference type="GO" id="GO:1901379">
    <property type="term" value="P:regulation of potassium ion transmembrane transport"/>
    <property type="evidence" value="ECO:0007669"/>
    <property type="project" value="TreeGrafter"/>
</dbReference>
<dbReference type="PANTHER" id="PTHR43150:SF3">
    <property type="entry name" value="VOLTAGE-GATED POTASSIUM CHANNEL SUBUNIT BETA-3"/>
    <property type="match status" value="1"/>
</dbReference>
<dbReference type="OrthoDB" id="1720422at2759"/>
<feature type="compositionally biased region" description="Gly residues" evidence="10">
    <location>
        <begin position="31"/>
        <end position="48"/>
    </location>
</feature>
<reference evidence="12" key="4">
    <citation type="submission" date="2025-09" db="UniProtKB">
        <authorList>
            <consortium name="Ensembl"/>
        </authorList>
    </citation>
    <scope>IDENTIFICATION</scope>
</reference>
<keyword evidence="7" id="KW-0630">Potassium</keyword>
<keyword evidence="13" id="KW-1185">Reference proteome</keyword>
<dbReference type="GO" id="GO:0005737">
    <property type="term" value="C:cytoplasm"/>
    <property type="evidence" value="ECO:0007669"/>
    <property type="project" value="UniProtKB-SubCell"/>
</dbReference>
<evidence type="ECO:0000256" key="1">
    <source>
        <dbReference type="ARBA" id="ARBA00004496"/>
    </source>
</evidence>
<feature type="region of interest" description="Disordered" evidence="10">
    <location>
        <begin position="18"/>
        <end position="69"/>
    </location>
</feature>
<dbReference type="InParanoid" id="A0A6Q2X560"/>
<evidence type="ECO:0000256" key="7">
    <source>
        <dbReference type="ARBA" id="ARBA00022958"/>
    </source>
</evidence>
<keyword evidence="6" id="KW-0521">NADP</keyword>
<dbReference type="OMA" id="YEHGINM"/>
<dbReference type="SUPFAM" id="SSF51430">
    <property type="entry name" value="NAD(P)-linked oxidoreductase"/>
    <property type="match status" value="1"/>
</dbReference>
<dbReference type="InterPro" id="IPR036812">
    <property type="entry name" value="NAD(P)_OxRdtase_dom_sf"/>
</dbReference>
<dbReference type="GeneTree" id="ENSGT00940000159306"/>
<evidence type="ECO:0000256" key="2">
    <source>
        <dbReference type="ARBA" id="ARBA00006515"/>
    </source>
</evidence>
<evidence type="ECO:0000256" key="5">
    <source>
        <dbReference type="ARBA" id="ARBA00022538"/>
    </source>
</evidence>
<dbReference type="PRINTS" id="PR01577">
    <property type="entry name" value="KCNABCHANNEL"/>
</dbReference>
<evidence type="ECO:0000256" key="4">
    <source>
        <dbReference type="ARBA" id="ARBA00022490"/>
    </source>
</evidence>
<dbReference type="Bgee" id="ENSELUG00000018953">
    <property type="expression patterns" value="Expressed in brain and 7 other cell types or tissues"/>
</dbReference>
<comment type="similarity">
    <text evidence="2">Belongs to the shaker potassium channel beta subunit family.</text>
</comment>
<keyword evidence="3" id="KW-0813">Transport</keyword>
<accession>A0A6Q2X560</accession>
<dbReference type="GO" id="GO:0005249">
    <property type="term" value="F:voltage-gated potassium channel activity"/>
    <property type="evidence" value="ECO:0007669"/>
    <property type="project" value="InterPro"/>
</dbReference>
<name>A0A6Q2X560_ESOLU</name>
<protein>
    <recommendedName>
        <fullName evidence="11">NADP-dependent oxidoreductase domain-containing protein</fullName>
    </recommendedName>
</protein>
<evidence type="ECO:0000256" key="9">
    <source>
        <dbReference type="ARBA" id="ARBA00023065"/>
    </source>
</evidence>
<reference evidence="13" key="1">
    <citation type="journal article" date="2014" name="PLoS ONE">
        <title>The genome and linkage map of the northern pike (Esox lucius): conserved synteny revealed between the salmonid sister group and the Neoteleostei.</title>
        <authorList>
            <person name="Rondeau E.B."/>
            <person name="Minkley D.R."/>
            <person name="Leong J.S."/>
            <person name="Messmer A.M."/>
            <person name="Jantzen J.R."/>
            <person name="von Schalburg K.R."/>
            <person name="Lemon C."/>
            <person name="Bird N.H."/>
            <person name="Koop B.F."/>
        </authorList>
    </citation>
    <scope>NUCLEOTIDE SEQUENCE</scope>
</reference>
<dbReference type="InterPro" id="IPR005983">
    <property type="entry name" value="K_chnl_volt-dep_bsu_KCNAB"/>
</dbReference>
<feature type="domain" description="NADP-dependent oxidoreductase" evidence="11">
    <location>
        <begin position="101"/>
        <end position="408"/>
    </location>
</feature>
<dbReference type="Proteomes" id="UP000265140">
    <property type="component" value="Chromosome 7"/>
</dbReference>
<evidence type="ECO:0000256" key="8">
    <source>
        <dbReference type="ARBA" id="ARBA00023002"/>
    </source>
</evidence>
<evidence type="ECO:0000313" key="12">
    <source>
        <dbReference type="Ensembl" id="ENSELUP00000049174.2"/>
    </source>
</evidence>
<dbReference type="InterPro" id="IPR005402">
    <property type="entry name" value="K_chnl_volt-dep_bsu_KCNAB3"/>
</dbReference>
<dbReference type="PRINTS" id="PR01580">
    <property type="entry name" value="KCNAB3CHANEL"/>
</dbReference>
<dbReference type="PANTHER" id="PTHR43150">
    <property type="entry name" value="HYPERKINETIC, ISOFORM M"/>
    <property type="match status" value="1"/>
</dbReference>
<keyword evidence="9" id="KW-0406">Ion transport</keyword>
<dbReference type="GO" id="GO:0016491">
    <property type="term" value="F:oxidoreductase activity"/>
    <property type="evidence" value="ECO:0007669"/>
    <property type="project" value="UniProtKB-KW"/>
</dbReference>
<evidence type="ECO:0000256" key="3">
    <source>
        <dbReference type="ARBA" id="ARBA00022448"/>
    </source>
</evidence>
<organism evidence="12 13">
    <name type="scientific">Esox lucius</name>
    <name type="common">Northern pike</name>
    <dbReference type="NCBI Taxonomy" id="8010"/>
    <lineage>
        <taxon>Eukaryota</taxon>
        <taxon>Metazoa</taxon>
        <taxon>Chordata</taxon>
        <taxon>Craniata</taxon>
        <taxon>Vertebrata</taxon>
        <taxon>Euteleostomi</taxon>
        <taxon>Actinopterygii</taxon>
        <taxon>Neopterygii</taxon>
        <taxon>Teleostei</taxon>
        <taxon>Protacanthopterygii</taxon>
        <taxon>Esociformes</taxon>
        <taxon>Esocidae</taxon>
        <taxon>Esox</taxon>
    </lineage>
</organism>
<sequence length="421" mass="46057">MQVSFACTEHNLKSRSEDRLCGLRTAPPPGGGSGGGGGGGGSCQGGNGNYNTQGSAKSTGREPSGSRLVPQGHAHMKEAIGRHSSMKYRNLGKSGLRVSCLGLGTWVTFGSQISDEMAENLMTIAYEAGVNLFDTAEVYASGRSSLHRAEITLGNIIKKKGWRRSSYVVTTKIYWGGQAETERGLSRKHIIEGLRGSLSRLQLDYVDIVFANRNDVNSPMEEIVRAMTFVINQGTAMYWGTSRWSAMEIMEAYSVARQFNLIPPVCEQAEYHYFQRDKVEVQLPDLYHKIGVGAMTWSPLACGLITGKYSEGVPDISRANIKGYQWLKERVHSEEGRKQLAKIKELHLMADRLGCTAAQLAIAWCLRSEGVSSVLLGVSNTDQLVENLGALRLISQMTPQTVAEIDSLLGNKPHSKKEPRA</sequence>
<keyword evidence="8" id="KW-0560">Oxidoreductase</keyword>
<dbReference type="InterPro" id="IPR005399">
    <property type="entry name" value="K_chnl_volt-dep_bsu_KCNAB-rel"/>
</dbReference>
<reference evidence="12" key="3">
    <citation type="submission" date="2025-08" db="UniProtKB">
        <authorList>
            <consortium name="Ensembl"/>
        </authorList>
    </citation>
    <scope>IDENTIFICATION</scope>
</reference>
<keyword evidence="5" id="KW-0633">Potassium transport</keyword>
<reference evidence="12" key="2">
    <citation type="submission" date="2020-02" db="EMBL/GenBank/DDBJ databases">
        <title>Esox lucius (northern pike) genome, fEsoLuc1, primary haplotype.</title>
        <authorList>
            <person name="Myers G."/>
            <person name="Karagic N."/>
            <person name="Meyer A."/>
            <person name="Pippel M."/>
            <person name="Reichard M."/>
            <person name="Winkler S."/>
            <person name="Tracey A."/>
            <person name="Sims Y."/>
            <person name="Howe K."/>
            <person name="Rhie A."/>
            <person name="Formenti G."/>
            <person name="Durbin R."/>
            <person name="Fedrigo O."/>
            <person name="Jarvis E.D."/>
        </authorList>
    </citation>
    <scope>NUCLEOTIDE SEQUENCE [LARGE SCALE GENOMIC DNA]</scope>
</reference>
<dbReference type="NCBIfam" id="TIGR01293">
    <property type="entry name" value="Kv_beta"/>
    <property type="match status" value="1"/>
</dbReference>
<dbReference type="AlphaFoldDB" id="A0A6Q2X560"/>
<dbReference type="GO" id="GO:0008076">
    <property type="term" value="C:voltage-gated potassium channel complex"/>
    <property type="evidence" value="ECO:0007669"/>
    <property type="project" value="TreeGrafter"/>
</dbReference>
<comment type="subcellular location">
    <subcellularLocation>
        <location evidence="1">Cytoplasm</location>
    </subcellularLocation>
</comment>
<keyword evidence="4" id="KW-0963">Cytoplasm</keyword>
<evidence type="ECO:0000256" key="10">
    <source>
        <dbReference type="SAM" id="MobiDB-lite"/>
    </source>
</evidence>
<dbReference type="InterPro" id="IPR023210">
    <property type="entry name" value="NADP_OxRdtase_dom"/>
</dbReference>